<proteinExistence type="predicted"/>
<organism evidence="2 3">
    <name type="scientific">Dissostichus eleginoides</name>
    <name type="common">Patagonian toothfish</name>
    <name type="synonym">Dissostichus amissus</name>
    <dbReference type="NCBI Taxonomy" id="100907"/>
    <lineage>
        <taxon>Eukaryota</taxon>
        <taxon>Metazoa</taxon>
        <taxon>Chordata</taxon>
        <taxon>Craniata</taxon>
        <taxon>Vertebrata</taxon>
        <taxon>Euteleostomi</taxon>
        <taxon>Actinopterygii</taxon>
        <taxon>Neopterygii</taxon>
        <taxon>Teleostei</taxon>
        <taxon>Neoteleostei</taxon>
        <taxon>Acanthomorphata</taxon>
        <taxon>Eupercaria</taxon>
        <taxon>Perciformes</taxon>
        <taxon>Notothenioidei</taxon>
        <taxon>Nototheniidae</taxon>
        <taxon>Dissostichus</taxon>
    </lineage>
</organism>
<evidence type="ECO:0000256" key="1">
    <source>
        <dbReference type="SAM" id="MobiDB-lite"/>
    </source>
</evidence>
<feature type="compositionally biased region" description="Basic and acidic residues" evidence="1">
    <location>
        <begin position="209"/>
        <end position="218"/>
    </location>
</feature>
<feature type="region of interest" description="Disordered" evidence="1">
    <location>
        <begin position="209"/>
        <end position="278"/>
    </location>
</feature>
<evidence type="ECO:0000313" key="2">
    <source>
        <dbReference type="EMBL" id="KAK1893698.1"/>
    </source>
</evidence>
<dbReference type="EMBL" id="JASDAP010000011">
    <property type="protein sequence ID" value="KAK1893698.1"/>
    <property type="molecule type" value="Genomic_DNA"/>
</dbReference>
<keyword evidence="2" id="KW-0436">Ligase</keyword>
<name>A0AAD9C2S7_DISEL</name>
<dbReference type="AlphaFoldDB" id="A0AAD9C2S7"/>
<dbReference type="GO" id="GO:0016874">
    <property type="term" value="F:ligase activity"/>
    <property type="evidence" value="ECO:0007669"/>
    <property type="project" value="UniProtKB-KW"/>
</dbReference>
<sequence length="278" mass="31030">MAGDKEKQESSAKLAEEEGMLGELKRERSGAQSAFTRKNILTRTANSSTEEKLKAEWDKFGREYCNLISANTDYIEALSEADTEASRQQANNVEKMAEDCDQRFAKVEQEVKSSLWSRFALLELAPLARRAERAMDQAERIEVKRETFGLCERQNNYLRESIDKTNEKLASWKAWFPVAHASELEERVVSLTDRRESLWLQWEQEFSDSKSRAEDRHTANVAEWETATRSEDSVNAPPNPSGEPPASTERSAGSAQPGSASVPPGTAGRSVGAVGVPQ</sequence>
<reference evidence="2" key="1">
    <citation type="submission" date="2023-04" db="EMBL/GenBank/DDBJ databases">
        <title>Chromosome-level genome of Chaenocephalus aceratus.</title>
        <authorList>
            <person name="Park H."/>
        </authorList>
    </citation>
    <scope>NUCLEOTIDE SEQUENCE</scope>
    <source>
        <strain evidence="2">DE</strain>
        <tissue evidence="2">Muscle</tissue>
    </source>
</reference>
<evidence type="ECO:0000313" key="3">
    <source>
        <dbReference type="Proteomes" id="UP001228049"/>
    </source>
</evidence>
<keyword evidence="3" id="KW-1185">Reference proteome</keyword>
<gene>
    <name evidence="2" type="ORF">KUDE01_019161</name>
</gene>
<feature type="compositionally biased region" description="Polar residues" evidence="1">
    <location>
        <begin position="248"/>
        <end position="259"/>
    </location>
</feature>
<protein>
    <submittedName>
        <fullName evidence="2">DNA ligase</fullName>
    </submittedName>
</protein>
<accession>A0AAD9C2S7</accession>
<feature type="region of interest" description="Disordered" evidence="1">
    <location>
        <begin position="1"/>
        <end position="30"/>
    </location>
</feature>
<dbReference type="Proteomes" id="UP001228049">
    <property type="component" value="Unassembled WGS sequence"/>
</dbReference>
<feature type="compositionally biased region" description="Basic and acidic residues" evidence="1">
    <location>
        <begin position="1"/>
        <end position="16"/>
    </location>
</feature>
<comment type="caution">
    <text evidence="2">The sequence shown here is derived from an EMBL/GenBank/DDBJ whole genome shotgun (WGS) entry which is preliminary data.</text>
</comment>